<dbReference type="Proteomes" id="UP000799302">
    <property type="component" value="Unassembled WGS sequence"/>
</dbReference>
<protein>
    <recommendedName>
        <fullName evidence="3">PLP-dependent transferase</fullName>
    </recommendedName>
</protein>
<keyword evidence="2" id="KW-1185">Reference proteome</keyword>
<accession>A0A6A6UUC5</accession>
<dbReference type="EMBL" id="MU004230">
    <property type="protein sequence ID" value="KAF2675047.1"/>
    <property type="molecule type" value="Genomic_DNA"/>
</dbReference>
<dbReference type="InterPro" id="IPR015421">
    <property type="entry name" value="PyrdxlP-dep_Trfase_major"/>
</dbReference>
<evidence type="ECO:0000313" key="2">
    <source>
        <dbReference type="Proteomes" id="UP000799302"/>
    </source>
</evidence>
<reference evidence="1" key="1">
    <citation type="journal article" date="2020" name="Stud. Mycol.">
        <title>101 Dothideomycetes genomes: a test case for predicting lifestyles and emergence of pathogens.</title>
        <authorList>
            <person name="Haridas S."/>
            <person name="Albert R."/>
            <person name="Binder M."/>
            <person name="Bloem J."/>
            <person name="Labutti K."/>
            <person name="Salamov A."/>
            <person name="Andreopoulos B."/>
            <person name="Baker S."/>
            <person name="Barry K."/>
            <person name="Bills G."/>
            <person name="Bluhm B."/>
            <person name="Cannon C."/>
            <person name="Castanera R."/>
            <person name="Culley D."/>
            <person name="Daum C."/>
            <person name="Ezra D."/>
            <person name="Gonzalez J."/>
            <person name="Henrissat B."/>
            <person name="Kuo A."/>
            <person name="Liang C."/>
            <person name="Lipzen A."/>
            <person name="Lutzoni F."/>
            <person name="Magnuson J."/>
            <person name="Mondo S."/>
            <person name="Nolan M."/>
            <person name="Ohm R."/>
            <person name="Pangilinan J."/>
            <person name="Park H.-J."/>
            <person name="Ramirez L."/>
            <person name="Alfaro M."/>
            <person name="Sun H."/>
            <person name="Tritt A."/>
            <person name="Yoshinaga Y."/>
            <person name="Zwiers L.-H."/>
            <person name="Turgeon B."/>
            <person name="Goodwin S."/>
            <person name="Spatafora J."/>
            <person name="Crous P."/>
            <person name="Grigoriev I."/>
        </authorList>
    </citation>
    <scope>NUCLEOTIDE SEQUENCE</scope>
    <source>
        <strain evidence="1">CBS 115976</strain>
    </source>
</reference>
<sequence length="638" mass="70435">MASPSSESVFSEESSNSLFGLGAADLLRNRVYIQVLGSKYMYPAARKPEYFNTEFAANSNQTTGVEFVLRPPTITDENELKTLSATVYRQWLKKLETSASMLGCPEIQFDEKFNCFVLFLPGPEDLVPDLGLVAALDIIESIILAECVAKHLTEGGDDRLHLDPDTGVNKYFCPPRPVPDETIQRSSCTCSAPSRCGFVTACNLLQQIWLGAIDFDDACEDVRTKMKRALRLETPSYEVILHPSGSDAELLPLAYALSKARAIGCSNIVNIVVAAGEVGSGTAAAAGGLHFNEYVPSGRLVKSGERVTGFPTNTVVIDIPPRTSTGCLVFNYDNELKERVEAACKSYSNPFFVIHAVDGSKTGLRLPSQSVLDALRQRLKERLLVVLDACQGRSDGQELDWYLSREAMVLVTASKFFGAPGFCGAVLVPQEISLHLETYKLDVSGLGDYITKYEIAHSLPRLRHSLPEGPKNIGLLLRWACGVTEMERFTEMGSAARHVIRQWVEVVERQVKKRNPYLELLDNQQRQPKTRRDVTRLGGYNSVISIKILGPDGTHYLDTAKLRRIHQLLTIDASRLLPEDTPPDDIQKVIVQCYVGQPVNLGKFGVLRMAMGAPLACDLAIDMDRFEVVAPPWAKTFT</sequence>
<dbReference type="Gene3D" id="3.40.640.10">
    <property type="entry name" value="Type I PLP-dependent aspartate aminotransferase-like (Major domain)"/>
    <property type="match status" value="1"/>
</dbReference>
<evidence type="ECO:0000313" key="1">
    <source>
        <dbReference type="EMBL" id="KAF2675047.1"/>
    </source>
</evidence>
<gene>
    <name evidence="1" type="ORF">BT63DRAFT_450031</name>
</gene>
<dbReference type="OrthoDB" id="5034579at2759"/>
<dbReference type="SUPFAM" id="SSF53383">
    <property type="entry name" value="PLP-dependent transferases"/>
    <property type="match status" value="1"/>
</dbReference>
<name>A0A6A6UUC5_9PEZI</name>
<evidence type="ECO:0008006" key="3">
    <source>
        <dbReference type="Google" id="ProtNLM"/>
    </source>
</evidence>
<organism evidence="1 2">
    <name type="scientific">Microthyrium microscopicum</name>
    <dbReference type="NCBI Taxonomy" id="703497"/>
    <lineage>
        <taxon>Eukaryota</taxon>
        <taxon>Fungi</taxon>
        <taxon>Dikarya</taxon>
        <taxon>Ascomycota</taxon>
        <taxon>Pezizomycotina</taxon>
        <taxon>Dothideomycetes</taxon>
        <taxon>Dothideomycetes incertae sedis</taxon>
        <taxon>Microthyriales</taxon>
        <taxon>Microthyriaceae</taxon>
        <taxon>Microthyrium</taxon>
    </lineage>
</organism>
<dbReference type="AlphaFoldDB" id="A0A6A6UUC5"/>
<proteinExistence type="predicted"/>
<dbReference type="InterPro" id="IPR015424">
    <property type="entry name" value="PyrdxlP-dep_Trfase"/>
</dbReference>